<dbReference type="EMBL" id="FTMK01000024">
    <property type="protein sequence ID" value="SIR09291.1"/>
    <property type="molecule type" value="Genomic_DNA"/>
</dbReference>
<evidence type="ECO:0000313" key="2">
    <source>
        <dbReference type="Proteomes" id="UP000323956"/>
    </source>
</evidence>
<dbReference type="SUPFAM" id="SSF46955">
    <property type="entry name" value="Putative DNA-binding domain"/>
    <property type="match status" value="1"/>
</dbReference>
<gene>
    <name evidence="1" type="ORF">SAMN05421641_12439</name>
</gene>
<evidence type="ECO:0000313" key="1">
    <source>
        <dbReference type="EMBL" id="SIR09291.1"/>
    </source>
</evidence>
<sequence>MTHQTETTAAISANNPEGLLDDWMPRSELAGIIGVSADTLKRWETRRIGPPCIRIGRKVLYRRGAVRDWLLDQESHKTAGRRRAGR</sequence>
<dbReference type="InterPro" id="IPR036388">
    <property type="entry name" value="WH-like_DNA-bd_sf"/>
</dbReference>
<dbReference type="InterPro" id="IPR009061">
    <property type="entry name" value="DNA-bd_dom_put_sf"/>
</dbReference>
<evidence type="ECO:0008006" key="3">
    <source>
        <dbReference type="Google" id="ProtNLM"/>
    </source>
</evidence>
<dbReference type="OrthoDB" id="6059216at2"/>
<name>A0A1N6Y465_9RHOB</name>
<accession>A0A1N6Y465</accession>
<reference evidence="1 2" key="1">
    <citation type="submission" date="2017-01" db="EMBL/GenBank/DDBJ databases">
        <authorList>
            <person name="Varghese N."/>
            <person name="Submissions S."/>
        </authorList>
    </citation>
    <scope>NUCLEOTIDE SEQUENCE [LARGE SCALE GENOMIC DNA]</scope>
    <source>
        <strain evidence="1 2">ATCC 700171</strain>
    </source>
</reference>
<dbReference type="AlphaFoldDB" id="A0A1N6Y465"/>
<dbReference type="Gene3D" id="1.10.10.10">
    <property type="entry name" value="Winged helix-like DNA-binding domain superfamily/Winged helix DNA-binding domain"/>
    <property type="match status" value="1"/>
</dbReference>
<organism evidence="1 2">
    <name type="scientific">Paracoccus thiocyanatus</name>
    <dbReference type="NCBI Taxonomy" id="34006"/>
    <lineage>
        <taxon>Bacteria</taxon>
        <taxon>Pseudomonadati</taxon>
        <taxon>Pseudomonadota</taxon>
        <taxon>Alphaproteobacteria</taxon>
        <taxon>Rhodobacterales</taxon>
        <taxon>Paracoccaceae</taxon>
        <taxon>Paracoccus</taxon>
    </lineage>
</organism>
<proteinExistence type="predicted"/>
<dbReference type="RefSeq" id="WP_149766482.1">
    <property type="nucleotide sequence ID" value="NZ_FTMK01000024.1"/>
</dbReference>
<dbReference type="Proteomes" id="UP000323956">
    <property type="component" value="Unassembled WGS sequence"/>
</dbReference>
<protein>
    <recommendedName>
        <fullName evidence="3">Helix-turn-helix domain-containing protein</fullName>
    </recommendedName>
</protein>